<dbReference type="EMBL" id="CM000913">
    <property type="protein sequence ID" value="EFG10045.1"/>
    <property type="molecule type" value="Genomic_DNA"/>
</dbReference>
<reference evidence="2 3" key="1">
    <citation type="journal article" date="2010" name="Genome Biol. Evol.">
        <title>The sequence of a 1.8-mb bacterial linear plasmid reveals a rich evolutionary reservoir of secondary metabolic pathways.</title>
        <authorList>
            <person name="Medema M.H."/>
            <person name="Trefzer A."/>
            <person name="Kovalchuk A."/>
            <person name="van den Berg M."/>
            <person name="Mueller U."/>
            <person name="Heijne W."/>
            <person name="Wu L."/>
            <person name="Alam M.T."/>
            <person name="Ronning C.M."/>
            <person name="Nierman W.C."/>
            <person name="Bovenberg R.A.L."/>
            <person name="Breitling R."/>
            <person name="Takano E."/>
        </authorList>
    </citation>
    <scope>NUCLEOTIDE SEQUENCE [LARGE SCALE GENOMIC DNA]</scope>
    <source>
        <strain evidence="3">ATCC 27064 / DSM 738 / JCM 4710 / NBRC 13307 / NCIMB 12785 / NRRL 3585 / VKM Ac-602</strain>
    </source>
</reference>
<sequence length="353" mass="37773">MSGRGEVSLGDLVRSFAGLRPADTATAAAVARLLGQETRTPADAPGPRAPEPSEEAPEPPHGETPPAPHLHDAYDGAADPIPPPQPPAPSADRPDAVRLTERALDFSLTALHGLRERGTEPPLPDDTTGTPAEPLARSTATAALPHETPWKQGWARGIMAAAVATPVESRELDERALLRHVARQDALRSVPLRTRLTTRRGAQLLLDHGPAMVPFQDDRAWLAELTARVAGRDRVEVLRFRTTPAAGVVRRDPLTREPYRPPQPGTPVVLFSDLGLLRPPFAGGAGAGPDDWAAFLGALTHAGCPVVCVTPYRAADHPAALRRTVAFVPLDRAISLRHARDATARVRRALERT</sequence>
<feature type="region of interest" description="Disordered" evidence="1">
    <location>
        <begin position="30"/>
        <end position="94"/>
    </location>
</feature>
<dbReference type="STRING" id="1901.BB341_04095"/>
<dbReference type="Proteomes" id="UP000002357">
    <property type="component" value="Chromosome"/>
</dbReference>
<dbReference type="RefSeq" id="WP_003962299.1">
    <property type="nucleotide sequence ID" value="NZ_CM000913.1"/>
</dbReference>
<protein>
    <submittedName>
        <fullName evidence="2">Uncharacterized protein</fullName>
    </submittedName>
</protein>
<dbReference type="OrthoDB" id="4350292at2"/>
<dbReference type="AlphaFoldDB" id="E2PWW8"/>
<keyword evidence="3" id="KW-1185">Reference proteome</keyword>
<feature type="compositionally biased region" description="Pro residues" evidence="1">
    <location>
        <begin position="80"/>
        <end position="89"/>
    </location>
</feature>
<proteinExistence type="predicted"/>
<gene>
    <name evidence="2" type="ORF">SCLAV_4972</name>
</gene>
<evidence type="ECO:0000313" key="2">
    <source>
        <dbReference type="EMBL" id="EFG10045.1"/>
    </source>
</evidence>
<evidence type="ECO:0000313" key="3">
    <source>
        <dbReference type="Proteomes" id="UP000002357"/>
    </source>
</evidence>
<feature type="region of interest" description="Disordered" evidence="1">
    <location>
        <begin position="110"/>
        <end position="133"/>
    </location>
</feature>
<dbReference type="KEGG" id="sclf:BB341_04095"/>
<evidence type="ECO:0000256" key="1">
    <source>
        <dbReference type="SAM" id="MobiDB-lite"/>
    </source>
</evidence>
<accession>E2PWW8</accession>
<dbReference type="GeneID" id="93728594"/>
<organism evidence="2 3">
    <name type="scientific">Streptomyces clavuligerus</name>
    <dbReference type="NCBI Taxonomy" id="1901"/>
    <lineage>
        <taxon>Bacteria</taxon>
        <taxon>Bacillati</taxon>
        <taxon>Actinomycetota</taxon>
        <taxon>Actinomycetes</taxon>
        <taxon>Kitasatosporales</taxon>
        <taxon>Streptomycetaceae</taxon>
        <taxon>Streptomyces</taxon>
    </lineage>
</organism>
<name>E2PWW8_STRCL</name>
<dbReference type="eggNOG" id="ENOG5031RP6">
    <property type="taxonomic scope" value="Bacteria"/>
</dbReference>